<dbReference type="CDD" id="cd06668">
    <property type="entry name" value="PDZ4_MUPP1-like"/>
    <property type="match status" value="1"/>
</dbReference>
<evidence type="ECO:0000256" key="2">
    <source>
        <dbReference type="ARBA" id="ARBA00022553"/>
    </source>
</evidence>
<dbReference type="InterPro" id="IPR004172">
    <property type="entry name" value="L27_dom"/>
</dbReference>
<dbReference type="Gene3D" id="1.10.287.650">
    <property type="entry name" value="L27 domain"/>
    <property type="match status" value="1"/>
</dbReference>
<dbReference type="Gene3D" id="2.30.42.10">
    <property type="match status" value="4"/>
</dbReference>
<dbReference type="CDD" id="cd06791">
    <property type="entry name" value="PDZ3_MUPP1-like"/>
    <property type="match status" value="1"/>
</dbReference>
<dbReference type="PANTHER" id="PTHR19964:SF92">
    <property type="entry name" value="PATJ HOMOLOG"/>
    <property type="match status" value="1"/>
</dbReference>
<evidence type="ECO:0000256" key="1">
    <source>
        <dbReference type="ARBA" id="ARBA00004370"/>
    </source>
</evidence>
<dbReference type="SMART" id="SM00228">
    <property type="entry name" value="PDZ"/>
    <property type="match status" value="4"/>
</dbReference>
<reference evidence="8 9" key="1">
    <citation type="journal article" date="2024" name="Insects">
        <title>An Improved Chromosome-Level Genome Assembly of the Firefly Pyrocoelia pectoralis.</title>
        <authorList>
            <person name="Fu X."/>
            <person name="Meyer-Rochow V.B."/>
            <person name="Ballantyne L."/>
            <person name="Zhu X."/>
        </authorList>
    </citation>
    <scope>NUCLEOTIDE SEQUENCE [LARGE SCALE GENOMIC DNA]</scope>
    <source>
        <strain evidence="8">XCY_ONT2</strain>
    </source>
</reference>
<dbReference type="EMBL" id="JAVRBK010000009">
    <property type="protein sequence ID" value="KAK5639394.1"/>
    <property type="molecule type" value="Genomic_DNA"/>
</dbReference>
<evidence type="ECO:0000256" key="4">
    <source>
        <dbReference type="ARBA" id="ARBA00023136"/>
    </source>
</evidence>
<protein>
    <recommendedName>
        <fullName evidence="10">Patj homolog</fullName>
    </recommendedName>
</protein>
<feature type="domain" description="PDZ" evidence="6">
    <location>
        <begin position="722"/>
        <end position="800"/>
    </location>
</feature>
<evidence type="ECO:0000256" key="3">
    <source>
        <dbReference type="ARBA" id="ARBA00022737"/>
    </source>
</evidence>
<organism evidence="8 9">
    <name type="scientific">Pyrocoelia pectoralis</name>
    <dbReference type="NCBI Taxonomy" id="417401"/>
    <lineage>
        <taxon>Eukaryota</taxon>
        <taxon>Metazoa</taxon>
        <taxon>Ecdysozoa</taxon>
        <taxon>Arthropoda</taxon>
        <taxon>Hexapoda</taxon>
        <taxon>Insecta</taxon>
        <taxon>Pterygota</taxon>
        <taxon>Neoptera</taxon>
        <taxon>Endopterygota</taxon>
        <taxon>Coleoptera</taxon>
        <taxon>Polyphaga</taxon>
        <taxon>Elateriformia</taxon>
        <taxon>Elateroidea</taxon>
        <taxon>Lampyridae</taxon>
        <taxon>Lampyrinae</taxon>
        <taxon>Pyrocoelia</taxon>
    </lineage>
</organism>
<keyword evidence="4" id="KW-0472">Membrane</keyword>
<feature type="domain" description="L27" evidence="7">
    <location>
        <begin position="3"/>
        <end position="67"/>
    </location>
</feature>
<dbReference type="Proteomes" id="UP001329430">
    <property type="component" value="Chromosome 9"/>
</dbReference>
<keyword evidence="2" id="KW-0597">Phosphoprotein</keyword>
<dbReference type="PANTHER" id="PTHR19964">
    <property type="entry name" value="MULTIPLE PDZ DOMAIN PROTEIN"/>
    <property type="match status" value="1"/>
</dbReference>
<proteinExistence type="predicted"/>
<dbReference type="InterPro" id="IPR001478">
    <property type="entry name" value="PDZ"/>
</dbReference>
<evidence type="ECO:0000313" key="8">
    <source>
        <dbReference type="EMBL" id="KAK5639394.1"/>
    </source>
</evidence>
<sequence length="839" mass="91396">MHLNADISSALQLLEDIKQTVEDLDDLKLQANTNQDLNLLISVLENPIFRSIVTVQDSLSELNQQLGQHPSILPVDFDITPSGELAINVPPGGELYDPGYGEDFHHSQDFDEQRVPSAPVSPSSPQVHNFNVSDDKILLVDGKQLDPNISHQEAMRILQKAQGLTIVPRADEENVHRSPSAVSDSSKAGSDMLLSTEWAQVEGIDLVNDGTGLGFGIVGVRTMGVVVKTILPGGVADRDGRLQSGDHILQIGEVNLHEMGSEQVATVLRQSGTHVRLVVARPADLSISSSDYKYLSSSAPLVPTRLLTDPIELDRYLLQHKYVPIFHQNNSDFDPLVYDQSKTASVLNHLPLSPSLNQLNIDLGVKIPEMEKFTVELKKDHNGLGITIAGYVCEKEELSGIFVKSVSRSSAADLSGKIRVNDRIVEVDGRSLQGYTNLQAVEVLRSSGNVVKLCLERYLHGPKFEQLQQAIAASELKPAITSSPPRVPRFPLSEEGDYTDDMVDEEPVETKNDHLGYLKQKQLEITELTVAIEEAIKAKWLKIMGPDSDIVIAQLTKYGERGGLGISLEGTVDVEDGQEVRPHHYIRSILPEGPVGRNGKLRSGDELLEVNGHRLLGMNHHEVVSILKELPINVRMVCGRSLSNSTAYRVSQESPFSQRGALGGSLQNLLPASDRLVKAKSDGSLTTSVASVVPQDNTFNKMKSRSLEPLTGLAMWSSEPQIIELVKGERGLGFSILDYQDPIDPNDTVIVIRSLVPGGVAQMDGRLIPGDRLLFVNDTVLENASLDHAVQALKGAPKGIVRIGVAKPLPIPDTVAHNVQQLGLDQNRLNGNSTGIQSS</sequence>
<evidence type="ECO:0000313" key="9">
    <source>
        <dbReference type="Proteomes" id="UP001329430"/>
    </source>
</evidence>
<feature type="domain" description="PDZ" evidence="6">
    <location>
        <begin position="552"/>
        <end position="642"/>
    </location>
</feature>
<feature type="domain" description="PDZ" evidence="6">
    <location>
        <begin position="203"/>
        <end position="283"/>
    </location>
</feature>
<feature type="compositionally biased region" description="Low complexity" evidence="5">
    <location>
        <begin position="115"/>
        <end position="125"/>
    </location>
</feature>
<accession>A0AAN7V9N0</accession>
<dbReference type="FunFam" id="2.30.42.10:FF:000125">
    <property type="entry name" value="PATJ, crumbs cell polarity complex component"/>
    <property type="match status" value="1"/>
</dbReference>
<dbReference type="CDD" id="cd06667">
    <property type="entry name" value="PDZ2_MUPP1-like"/>
    <property type="match status" value="1"/>
</dbReference>
<dbReference type="GO" id="GO:0016020">
    <property type="term" value="C:membrane"/>
    <property type="evidence" value="ECO:0007669"/>
    <property type="project" value="UniProtKB-SubCell"/>
</dbReference>
<dbReference type="Pfam" id="PF00595">
    <property type="entry name" value="PDZ"/>
    <property type="match status" value="4"/>
</dbReference>
<dbReference type="SUPFAM" id="SSF50156">
    <property type="entry name" value="PDZ domain-like"/>
    <property type="match status" value="4"/>
</dbReference>
<dbReference type="AlphaFoldDB" id="A0AAN7V9N0"/>
<dbReference type="SMART" id="SM00569">
    <property type="entry name" value="L27"/>
    <property type="match status" value="1"/>
</dbReference>
<evidence type="ECO:0000259" key="6">
    <source>
        <dbReference type="PROSITE" id="PS50106"/>
    </source>
</evidence>
<dbReference type="InterPro" id="IPR036892">
    <property type="entry name" value="L27_dom_sf"/>
</dbReference>
<feature type="compositionally biased region" description="Basic and acidic residues" evidence="5">
    <location>
        <begin position="104"/>
        <end position="114"/>
    </location>
</feature>
<dbReference type="CDD" id="cd06669">
    <property type="entry name" value="PDZ5_MUPP1-like"/>
    <property type="match status" value="1"/>
</dbReference>
<dbReference type="PROSITE" id="PS50106">
    <property type="entry name" value="PDZ"/>
    <property type="match status" value="4"/>
</dbReference>
<keyword evidence="9" id="KW-1185">Reference proteome</keyword>
<dbReference type="SUPFAM" id="SSF101288">
    <property type="entry name" value="L27 domain"/>
    <property type="match status" value="1"/>
</dbReference>
<gene>
    <name evidence="8" type="ORF">RI129_011886</name>
</gene>
<evidence type="ECO:0008006" key="10">
    <source>
        <dbReference type="Google" id="ProtNLM"/>
    </source>
</evidence>
<evidence type="ECO:0000256" key="5">
    <source>
        <dbReference type="SAM" id="MobiDB-lite"/>
    </source>
</evidence>
<dbReference type="GO" id="GO:0030054">
    <property type="term" value="C:cell junction"/>
    <property type="evidence" value="ECO:0007669"/>
    <property type="project" value="UniProtKB-ARBA"/>
</dbReference>
<evidence type="ECO:0000259" key="7">
    <source>
        <dbReference type="PROSITE" id="PS51022"/>
    </source>
</evidence>
<feature type="domain" description="PDZ" evidence="6">
    <location>
        <begin position="374"/>
        <end position="459"/>
    </location>
</feature>
<name>A0AAN7V9N0_9COLE</name>
<comment type="subcellular location">
    <subcellularLocation>
        <location evidence="1">Membrane</location>
    </subcellularLocation>
</comment>
<dbReference type="InterPro" id="IPR036034">
    <property type="entry name" value="PDZ_sf"/>
</dbReference>
<feature type="region of interest" description="Disordered" evidence="5">
    <location>
        <begin position="104"/>
        <end position="127"/>
    </location>
</feature>
<dbReference type="PROSITE" id="PS51022">
    <property type="entry name" value="L27"/>
    <property type="match status" value="1"/>
</dbReference>
<keyword evidence="3" id="KW-0677">Repeat</keyword>
<comment type="caution">
    <text evidence="8">The sequence shown here is derived from an EMBL/GenBank/DDBJ whole genome shotgun (WGS) entry which is preliminary data.</text>
</comment>
<dbReference type="FunFam" id="2.30.42.10:FF:000070">
    <property type="entry name" value="Multiple PDZ domain protein"/>
    <property type="match status" value="1"/>
</dbReference>
<dbReference type="InterPro" id="IPR051342">
    <property type="entry name" value="PDZ_scaffold"/>
</dbReference>